<evidence type="ECO:0000256" key="1">
    <source>
        <dbReference type="SAM" id="MobiDB-lite"/>
    </source>
</evidence>
<dbReference type="EMBL" id="FOSK01000002">
    <property type="protein sequence ID" value="SFK16820.1"/>
    <property type="molecule type" value="Genomic_DNA"/>
</dbReference>
<dbReference type="Proteomes" id="UP000199598">
    <property type="component" value="Unassembled WGS sequence"/>
</dbReference>
<name>A0A1I3XB69_9HYPH</name>
<protein>
    <recommendedName>
        <fullName evidence="4">Elements of external origin</fullName>
    </recommendedName>
</protein>
<evidence type="ECO:0008006" key="4">
    <source>
        <dbReference type="Google" id="ProtNLM"/>
    </source>
</evidence>
<proteinExistence type="predicted"/>
<evidence type="ECO:0000313" key="2">
    <source>
        <dbReference type="EMBL" id="SFK16820.1"/>
    </source>
</evidence>
<feature type="region of interest" description="Disordered" evidence="1">
    <location>
        <begin position="47"/>
        <end position="87"/>
    </location>
</feature>
<reference evidence="2 3" key="1">
    <citation type="submission" date="2016-10" db="EMBL/GenBank/DDBJ databases">
        <authorList>
            <person name="Varghese N."/>
            <person name="Submissions S."/>
        </authorList>
    </citation>
    <scope>NUCLEOTIDE SEQUENCE [LARGE SCALE GENOMIC DNA]</scope>
    <source>
        <strain evidence="2 3">DSM 16392</strain>
    </source>
</reference>
<evidence type="ECO:0000313" key="3">
    <source>
        <dbReference type="Proteomes" id="UP000199598"/>
    </source>
</evidence>
<comment type="caution">
    <text evidence="2">The sequence shown here is derived from an EMBL/GenBank/DDBJ whole genome shotgun (WGS) entry which is preliminary data.</text>
</comment>
<organism evidence="2 3">
    <name type="scientific">Pseudovibrio ascidiaceicola</name>
    <dbReference type="NCBI Taxonomy" id="285279"/>
    <lineage>
        <taxon>Bacteria</taxon>
        <taxon>Pseudomonadati</taxon>
        <taxon>Pseudomonadota</taxon>
        <taxon>Alphaproteobacteria</taxon>
        <taxon>Hyphomicrobiales</taxon>
        <taxon>Stappiaceae</taxon>
        <taxon>Pseudovibrio</taxon>
    </lineage>
</organism>
<gene>
    <name evidence="2" type="ORF">SAMN04488518_102487</name>
</gene>
<accession>A0A1I3XB69</accession>
<dbReference type="RefSeq" id="WP_093517813.1">
    <property type="nucleotide sequence ID" value="NZ_FOSK01000002.1"/>
</dbReference>
<sequence>MGLSRRAYAEHRKAFGLPGTTDMAVRKAIQAGRITLEADGSIDPARADAQWAASTDSAKRRQPKRSGTRPSEPKAAPAISEGSDPIGASQGITYAKARAANEALKAQRSKLLLQQLKGELIDRQAAVNHVFDLVRKERDSRLQLPARVAANMAAELGVDAHKMEQLLHEVIRDHLARLSEVKIELGG</sequence>
<keyword evidence="3" id="KW-1185">Reference proteome</keyword>